<dbReference type="GO" id="GO:0015562">
    <property type="term" value="F:efflux transmembrane transporter activity"/>
    <property type="evidence" value="ECO:0007669"/>
    <property type="project" value="TreeGrafter"/>
</dbReference>
<evidence type="ECO:0000313" key="12">
    <source>
        <dbReference type="EMBL" id="PPB84029.1"/>
    </source>
</evidence>
<dbReference type="Gene3D" id="1.10.287.470">
    <property type="entry name" value="Helix hairpin bin"/>
    <property type="match status" value="1"/>
</dbReference>
<comment type="similarity">
    <text evidence="2">Belongs to the membrane fusion protein (MFP) (TC 8.A.1) family.</text>
</comment>
<dbReference type="InterPro" id="IPR058624">
    <property type="entry name" value="MdtA-like_HH"/>
</dbReference>
<evidence type="ECO:0000256" key="3">
    <source>
        <dbReference type="ARBA" id="ARBA00022475"/>
    </source>
</evidence>
<dbReference type="GO" id="GO:1990281">
    <property type="term" value="C:efflux pump complex"/>
    <property type="evidence" value="ECO:0007669"/>
    <property type="project" value="TreeGrafter"/>
</dbReference>
<dbReference type="AlphaFoldDB" id="A0A2P5KBD5"/>
<comment type="caution">
    <text evidence="12">The sequence shown here is derived from an EMBL/GenBank/DDBJ whole genome shotgun (WGS) entry which is preliminary data.</text>
</comment>
<name>A0A2P5KBD5_9BURK</name>
<keyword evidence="7" id="KW-1133">Transmembrane helix</keyword>
<dbReference type="RefSeq" id="WP_104077270.1">
    <property type="nucleotide sequence ID" value="NZ_CP062178.1"/>
</dbReference>
<dbReference type="Gene3D" id="2.40.420.20">
    <property type="match status" value="1"/>
</dbReference>
<dbReference type="OrthoDB" id="9783047at2"/>
<feature type="domain" description="YknX-like C-terminal permuted SH3-like" evidence="11">
    <location>
        <begin position="349"/>
        <end position="416"/>
    </location>
</feature>
<evidence type="ECO:0000259" key="9">
    <source>
        <dbReference type="Pfam" id="PF25917"/>
    </source>
</evidence>
<evidence type="ECO:0000256" key="4">
    <source>
        <dbReference type="ARBA" id="ARBA00022519"/>
    </source>
</evidence>
<evidence type="ECO:0000256" key="6">
    <source>
        <dbReference type="SAM" id="MobiDB-lite"/>
    </source>
</evidence>
<dbReference type="PANTHER" id="PTHR30469">
    <property type="entry name" value="MULTIDRUG RESISTANCE PROTEIN MDTA"/>
    <property type="match status" value="1"/>
</dbReference>
<dbReference type="GO" id="GO:0030313">
    <property type="term" value="C:cell envelope"/>
    <property type="evidence" value="ECO:0007669"/>
    <property type="project" value="UniProtKB-SubCell"/>
</dbReference>
<keyword evidence="7" id="KW-0812">Transmembrane</keyword>
<feature type="region of interest" description="Disordered" evidence="6">
    <location>
        <begin position="417"/>
        <end position="448"/>
    </location>
</feature>
<evidence type="ECO:0000256" key="5">
    <source>
        <dbReference type="ARBA" id="ARBA00023136"/>
    </source>
</evidence>
<evidence type="ECO:0000256" key="2">
    <source>
        <dbReference type="ARBA" id="ARBA00009477"/>
    </source>
</evidence>
<dbReference type="NCBIfam" id="NF008589">
    <property type="entry name" value="PRK11556.1"/>
    <property type="match status" value="1"/>
</dbReference>
<dbReference type="PANTHER" id="PTHR30469:SF12">
    <property type="entry name" value="MULTIDRUG RESISTANCE PROTEIN MDTA"/>
    <property type="match status" value="1"/>
</dbReference>
<dbReference type="InterPro" id="IPR058637">
    <property type="entry name" value="YknX-like_C"/>
</dbReference>
<evidence type="ECO:0000259" key="8">
    <source>
        <dbReference type="Pfam" id="PF25876"/>
    </source>
</evidence>
<feature type="region of interest" description="Disordered" evidence="6">
    <location>
        <begin position="1"/>
        <end position="23"/>
    </location>
</feature>
<dbReference type="InterPro" id="IPR058626">
    <property type="entry name" value="MdtA-like_b-barrel"/>
</dbReference>
<evidence type="ECO:0000259" key="11">
    <source>
        <dbReference type="Pfam" id="PF25989"/>
    </source>
</evidence>
<dbReference type="Pfam" id="PF25944">
    <property type="entry name" value="Beta-barrel_RND"/>
    <property type="match status" value="1"/>
</dbReference>
<dbReference type="Pfam" id="PF25917">
    <property type="entry name" value="BSH_RND"/>
    <property type="match status" value="1"/>
</dbReference>
<accession>A0A2P5KBD5</accession>
<dbReference type="EMBL" id="PRDW01000005">
    <property type="protein sequence ID" value="PPB84029.1"/>
    <property type="molecule type" value="Genomic_DNA"/>
</dbReference>
<sequence>MQKDEQQQARSSDAAPRAVASRTRTRTLQLATGLVAVVVALLWWHPWQRDAMRGAPGAHASGAATGSAGRSPSAQRGGGAFANMPQPVKVATVVHGQMPIVINALGTVTPLATVTVRTQLNGTLMSVNFQEGQLVKRGDILAQIDPRPYEISLRNAEGQLAKDQALLRQAVSDLNAYQALLKQDSISRQQVNTQASLVEQYRGQVKSDQATIDTYKLDLTYARITAPVTGRVGLRQVDPGNYVTTSDTNGIVVITQMQPMSVVFTTSEDNLQAILKQWTAGAKMSATVYDRTNSRPLETGELHTIDNQIDTTTGTVKLRAVFQNAGQALFPNQFVNVRLLVDTIRNATIVPTSAVLNGSMGTFVYVVKADNTVTVRPVKTGPVEGERTSIVFGLAVGERVVIDGSDRLREGAKITIPAETASGSSAASAGQAARHASATHGHTRQPQP</sequence>
<reference evidence="12 13" key="1">
    <citation type="submission" date="2018-01" db="EMBL/GenBank/DDBJ databases">
        <title>Genomic Encyclopedia of Type Strains, Phase III (KMG-III): the genomes of soil and plant-associated and newly described type strains.</title>
        <authorList>
            <person name="Whitman W."/>
        </authorList>
    </citation>
    <scope>NUCLEOTIDE SEQUENCE [LARGE SCALE GENOMIC DNA]</scope>
    <source>
        <strain evidence="12 13">HKI456</strain>
    </source>
</reference>
<dbReference type="InterPro" id="IPR006143">
    <property type="entry name" value="RND_pump_MFP"/>
</dbReference>
<organism evidence="12 13">
    <name type="scientific">Mycetohabitans endofungorum</name>
    <dbReference type="NCBI Taxonomy" id="417203"/>
    <lineage>
        <taxon>Bacteria</taxon>
        <taxon>Pseudomonadati</taxon>
        <taxon>Pseudomonadota</taxon>
        <taxon>Betaproteobacteria</taxon>
        <taxon>Burkholderiales</taxon>
        <taxon>Burkholderiaceae</taxon>
        <taxon>Mycetohabitans</taxon>
    </lineage>
</organism>
<feature type="region of interest" description="Disordered" evidence="6">
    <location>
        <begin position="54"/>
        <end position="81"/>
    </location>
</feature>
<dbReference type="NCBIfam" id="TIGR01730">
    <property type="entry name" value="RND_mfp"/>
    <property type="match status" value="1"/>
</dbReference>
<dbReference type="Gene3D" id="2.40.50.100">
    <property type="match status" value="1"/>
</dbReference>
<dbReference type="SUPFAM" id="SSF111369">
    <property type="entry name" value="HlyD-like secretion proteins"/>
    <property type="match status" value="1"/>
</dbReference>
<keyword evidence="13" id="KW-1185">Reference proteome</keyword>
<evidence type="ECO:0000259" key="10">
    <source>
        <dbReference type="Pfam" id="PF25944"/>
    </source>
</evidence>
<dbReference type="Pfam" id="PF25876">
    <property type="entry name" value="HH_MFP_RND"/>
    <property type="match status" value="1"/>
</dbReference>
<feature type="domain" description="Multidrug resistance protein MdtA-like barrel-sandwich hybrid" evidence="9">
    <location>
        <begin position="113"/>
        <end position="255"/>
    </location>
</feature>
<dbReference type="InterPro" id="IPR058625">
    <property type="entry name" value="MdtA-like_BSH"/>
</dbReference>
<feature type="domain" description="Multidrug resistance protein MdtA-like beta-barrel" evidence="10">
    <location>
        <begin position="259"/>
        <end position="343"/>
    </location>
</feature>
<feature type="transmembrane region" description="Helical" evidence="7">
    <location>
        <begin position="27"/>
        <end position="44"/>
    </location>
</feature>
<evidence type="ECO:0000313" key="13">
    <source>
        <dbReference type="Proteomes" id="UP000243096"/>
    </source>
</evidence>
<dbReference type="Proteomes" id="UP000243096">
    <property type="component" value="Unassembled WGS sequence"/>
</dbReference>
<keyword evidence="5 7" id="KW-0472">Membrane</keyword>
<protein>
    <submittedName>
        <fullName evidence="12">Multidrug efflux system membrane fusion protein</fullName>
    </submittedName>
</protein>
<gene>
    <name evidence="12" type="ORF">B0O95_105213</name>
</gene>
<keyword evidence="3" id="KW-1003">Cell membrane</keyword>
<proteinExistence type="inferred from homology"/>
<evidence type="ECO:0000256" key="1">
    <source>
        <dbReference type="ARBA" id="ARBA00004236"/>
    </source>
</evidence>
<comment type="subcellular location">
    <subcellularLocation>
        <location evidence="1">Cell membrane</location>
    </subcellularLocation>
</comment>
<dbReference type="FunFam" id="2.40.420.20:FF:000001">
    <property type="entry name" value="Efflux RND transporter periplasmic adaptor subunit"/>
    <property type="match status" value="1"/>
</dbReference>
<dbReference type="Gene3D" id="2.40.30.170">
    <property type="match status" value="1"/>
</dbReference>
<keyword evidence="4" id="KW-0997">Cell inner membrane</keyword>
<feature type="domain" description="Multidrug resistance protein MdtA-like alpha-helical hairpin" evidence="8">
    <location>
        <begin position="153"/>
        <end position="222"/>
    </location>
</feature>
<feature type="compositionally biased region" description="Low complexity" evidence="6">
    <location>
        <begin position="54"/>
        <end position="74"/>
    </location>
</feature>
<feature type="compositionally biased region" description="Low complexity" evidence="6">
    <location>
        <begin position="421"/>
        <end position="438"/>
    </location>
</feature>
<dbReference type="Pfam" id="PF25989">
    <property type="entry name" value="YknX_C"/>
    <property type="match status" value="1"/>
</dbReference>
<evidence type="ECO:0000256" key="7">
    <source>
        <dbReference type="SAM" id="Phobius"/>
    </source>
</evidence>